<evidence type="ECO:0000313" key="2">
    <source>
        <dbReference type="Proteomes" id="UP001165960"/>
    </source>
</evidence>
<dbReference type="EMBL" id="QTSX02001520">
    <property type="protein sequence ID" value="KAJ9080813.1"/>
    <property type="molecule type" value="Genomic_DNA"/>
</dbReference>
<protein>
    <submittedName>
        <fullName evidence="1">Uncharacterized protein</fullName>
    </submittedName>
</protein>
<gene>
    <name evidence="1" type="ORF">DSO57_1020938</name>
</gene>
<dbReference type="Proteomes" id="UP001165960">
    <property type="component" value="Unassembled WGS sequence"/>
</dbReference>
<evidence type="ECO:0000313" key="1">
    <source>
        <dbReference type="EMBL" id="KAJ9080813.1"/>
    </source>
</evidence>
<proteinExistence type="predicted"/>
<accession>A0ACC2U1F4</accession>
<keyword evidence="2" id="KW-1185">Reference proteome</keyword>
<name>A0ACC2U1F4_9FUNG</name>
<reference evidence="1" key="1">
    <citation type="submission" date="2022-04" db="EMBL/GenBank/DDBJ databases">
        <title>Genome of the entomopathogenic fungus Entomophthora muscae.</title>
        <authorList>
            <person name="Elya C."/>
            <person name="Lovett B.R."/>
            <person name="Lee E."/>
            <person name="Macias A.M."/>
            <person name="Hajek A.E."/>
            <person name="De Bivort B.L."/>
            <person name="Kasson M.T."/>
            <person name="De Fine Licht H.H."/>
            <person name="Stajich J.E."/>
        </authorList>
    </citation>
    <scope>NUCLEOTIDE SEQUENCE</scope>
    <source>
        <strain evidence="1">Berkeley</strain>
    </source>
</reference>
<sequence>MGNLQVQQLFSFLNFVVVVALLANGIDHWAVVPFGFVGYFASSSIVLGLYLCLASVFLLSLEFKALESLYMAHANFLMKPLGRGLLYISFSILTAGSTWYQILSVILVLGIGVALLLVQYRAPDVFLVGIINYPTPKLDSGSILEKAFEEPTRSEVIQSESITQVLEETTTIKEISEPSSEKPTADAPAS</sequence>
<organism evidence="1 2">
    <name type="scientific">Entomophthora muscae</name>
    <dbReference type="NCBI Taxonomy" id="34485"/>
    <lineage>
        <taxon>Eukaryota</taxon>
        <taxon>Fungi</taxon>
        <taxon>Fungi incertae sedis</taxon>
        <taxon>Zoopagomycota</taxon>
        <taxon>Entomophthoromycotina</taxon>
        <taxon>Entomophthoromycetes</taxon>
        <taxon>Entomophthorales</taxon>
        <taxon>Entomophthoraceae</taxon>
        <taxon>Entomophthora</taxon>
    </lineage>
</organism>
<comment type="caution">
    <text evidence="1">The sequence shown here is derived from an EMBL/GenBank/DDBJ whole genome shotgun (WGS) entry which is preliminary data.</text>
</comment>